<name>X0WWY2_9ZZZZ</name>
<keyword evidence="1" id="KW-1133">Transmembrane helix</keyword>
<keyword evidence="1" id="KW-0472">Membrane</keyword>
<keyword evidence="1" id="KW-0812">Transmembrane</keyword>
<sequence length="38" mass="4286">MSEVTLFVRKASGLVRSWSMFDAFIYATFSINLITLGL</sequence>
<dbReference type="AlphaFoldDB" id="X0WWY2"/>
<evidence type="ECO:0000256" key="1">
    <source>
        <dbReference type="SAM" id="Phobius"/>
    </source>
</evidence>
<protein>
    <submittedName>
        <fullName evidence="2">Uncharacterized protein</fullName>
    </submittedName>
</protein>
<dbReference type="EMBL" id="BARS01031061">
    <property type="protein sequence ID" value="GAG27717.1"/>
    <property type="molecule type" value="Genomic_DNA"/>
</dbReference>
<feature type="non-terminal residue" evidence="2">
    <location>
        <position position="38"/>
    </location>
</feature>
<reference evidence="2" key="1">
    <citation type="journal article" date="2014" name="Front. Microbiol.">
        <title>High frequency of phylogenetically diverse reductive dehalogenase-homologous genes in deep subseafloor sedimentary metagenomes.</title>
        <authorList>
            <person name="Kawai M."/>
            <person name="Futagami T."/>
            <person name="Toyoda A."/>
            <person name="Takaki Y."/>
            <person name="Nishi S."/>
            <person name="Hori S."/>
            <person name="Arai W."/>
            <person name="Tsubouchi T."/>
            <person name="Morono Y."/>
            <person name="Uchiyama I."/>
            <person name="Ito T."/>
            <person name="Fujiyama A."/>
            <person name="Inagaki F."/>
            <person name="Takami H."/>
        </authorList>
    </citation>
    <scope>NUCLEOTIDE SEQUENCE</scope>
    <source>
        <strain evidence="2">Expedition CK06-06</strain>
    </source>
</reference>
<gene>
    <name evidence="2" type="ORF">S01H1_48370</name>
</gene>
<organism evidence="2">
    <name type="scientific">marine sediment metagenome</name>
    <dbReference type="NCBI Taxonomy" id="412755"/>
    <lineage>
        <taxon>unclassified sequences</taxon>
        <taxon>metagenomes</taxon>
        <taxon>ecological metagenomes</taxon>
    </lineage>
</organism>
<feature type="transmembrane region" description="Helical" evidence="1">
    <location>
        <begin position="20"/>
        <end position="37"/>
    </location>
</feature>
<comment type="caution">
    <text evidence="2">The sequence shown here is derived from an EMBL/GenBank/DDBJ whole genome shotgun (WGS) entry which is preliminary data.</text>
</comment>
<proteinExistence type="predicted"/>
<evidence type="ECO:0000313" key="2">
    <source>
        <dbReference type="EMBL" id="GAG27717.1"/>
    </source>
</evidence>
<accession>X0WWY2</accession>